<evidence type="ECO:0000313" key="1">
    <source>
        <dbReference type="EMBL" id="XCD05000.1"/>
    </source>
</evidence>
<name>A0AAU8AYA6_9CAUD</name>
<organism evidence="1">
    <name type="scientific">Dulem virus 36</name>
    <dbReference type="NCBI Taxonomy" id="3145754"/>
    <lineage>
        <taxon>Viruses</taxon>
        <taxon>Duplodnaviria</taxon>
        <taxon>Heunggongvirae</taxon>
        <taxon>Uroviricota</taxon>
        <taxon>Caudoviricetes</taxon>
    </lineage>
</organism>
<protein>
    <submittedName>
        <fullName evidence="1">Uncharacterized protein</fullName>
    </submittedName>
</protein>
<dbReference type="EMBL" id="PP511521">
    <property type="protein sequence ID" value="XCD05000.1"/>
    <property type="molecule type" value="Genomic_DNA"/>
</dbReference>
<sequence length="44" mass="5261">MYKVYVNTIGKITVDSVYGNIFEAKRRVNYLVQNGIEAWYRKIF</sequence>
<reference evidence="1" key="1">
    <citation type="submission" date="2024-03" db="EMBL/GenBank/DDBJ databases">
        <title>Diverse circular DNA viruses in blood, oral, and fecal samples of captive lemurs.</title>
        <authorList>
            <person name="Paietta E.N."/>
            <person name="Kraberger S."/>
            <person name="Lund M.C."/>
            <person name="Custer J.M."/>
            <person name="Vargas K.M."/>
            <person name="Ehmke E.E."/>
            <person name="Yoder A.D."/>
            <person name="Varsani A."/>
        </authorList>
    </citation>
    <scope>NUCLEOTIDE SEQUENCE</scope>
    <source>
        <strain evidence="1">Duke_24FS_3</strain>
    </source>
</reference>
<proteinExistence type="predicted"/>
<accession>A0AAU8AYA6</accession>